<dbReference type="OrthoDB" id="571278at2"/>
<organism evidence="2 3">
    <name type="scientific">Solilutibacter oculi</name>
    <dbReference type="NCBI Taxonomy" id="2698682"/>
    <lineage>
        <taxon>Bacteria</taxon>
        <taxon>Pseudomonadati</taxon>
        <taxon>Pseudomonadota</taxon>
        <taxon>Gammaproteobacteria</taxon>
        <taxon>Lysobacterales</taxon>
        <taxon>Lysobacteraceae</taxon>
        <taxon>Solilutibacter</taxon>
    </lineage>
</organism>
<evidence type="ECO:0000313" key="3">
    <source>
        <dbReference type="Proteomes" id="UP000251842"/>
    </source>
</evidence>
<gene>
    <name evidence="2" type="ORF">DCD74_11935</name>
</gene>
<dbReference type="InterPro" id="IPR025605">
    <property type="entry name" value="OST-HTH/LOTUS_dom"/>
</dbReference>
<dbReference type="Proteomes" id="UP000251842">
    <property type="component" value="Chromosome"/>
</dbReference>
<sequence length="287" mass="32861">MADIEQSDFAVQQREVQRLLGRCLLRLQQYERLLKSMIAVQQFSGTSESLPHALDARKAETSDKTLGVLIGRLMGDYILKEGFELPDDTPEQTSESIHFGFRMQLNLPAERHEALKAELRELVTLRNSLVHHFVDLHDLWTLDGCLQAQDALNQSYAEIDRHFEQLVTFAGYMDEARKATADLMQSPQFRDMIVNGIGPDGEIHWPVAGIVGALREAFQELSIDGWVNLDAAARWVSEHHPQQTPQKYGCSRWRHVIHESGQFELRRFTHNGQFGAWYRERPHASAC</sequence>
<protein>
    <recommendedName>
        <fullName evidence="1">HTH OST-type domain-containing protein</fullName>
    </recommendedName>
</protein>
<proteinExistence type="predicted"/>
<dbReference type="CDD" id="cd10146">
    <property type="entry name" value="LabA_like_C"/>
    <property type="match status" value="1"/>
</dbReference>
<dbReference type="EMBL" id="CP029556">
    <property type="protein sequence ID" value="AXA85640.1"/>
    <property type="molecule type" value="Genomic_DNA"/>
</dbReference>
<evidence type="ECO:0000313" key="2">
    <source>
        <dbReference type="EMBL" id="AXA85640.1"/>
    </source>
</evidence>
<dbReference type="Pfam" id="PF12872">
    <property type="entry name" value="OST-HTH"/>
    <property type="match status" value="1"/>
</dbReference>
<dbReference type="AlphaFoldDB" id="A0A344J9D0"/>
<feature type="domain" description="HTH OST-type" evidence="1">
    <location>
        <begin position="213"/>
        <end position="272"/>
    </location>
</feature>
<accession>A0A344J9D0</accession>
<reference evidence="3" key="1">
    <citation type="submission" date="2018-05" db="EMBL/GenBank/DDBJ databases">
        <title>Luteimonas pekinense sp. nov., isolated from human Meibomian gland secretions, Beijing, China.</title>
        <authorList>
            <person name="Wen T."/>
            <person name="Bai H."/>
            <person name="Lv H."/>
        </authorList>
    </citation>
    <scope>NUCLEOTIDE SEQUENCE [LARGE SCALE GENOMIC DNA]</scope>
    <source>
        <strain evidence="3">83-4</strain>
    </source>
</reference>
<dbReference type="KEGG" id="lue:DCD74_11935"/>
<name>A0A344J9D0_9GAMM</name>
<keyword evidence="3" id="KW-1185">Reference proteome</keyword>
<evidence type="ECO:0000259" key="1">
    <source>
        <dbReference type="Pfam" id="PF12872"/>
    </source>
</evidence>